<protein>
    <submittedName>
        <fullName evidence="2">Uncharacterized protein</fullName>
    </submittedName>
</protein>
<dbReference type="EMBL" id="JAHQIW010006581">
    <property type="protein sequence ID" value="KAJ1369500.1"/>
    <property type="molecule type" value="Genomic_DNA"/>
</dbReference>
<gene>
    <name evidence="2" type="ORF">KIN20_030976</name>
</gene>
<evidence type="ECO:0000256" key="1">
    <source>
        <dbReference type="SAM" id="MobiDB-lite"/>
    </source>
</evidence>
<organism evidence="2 3">
    <name type="scientific">Parelaphostrongylus tenuis</name>
    <name type="common">Meningeal worm</name>
    <dbReference type="NCBI Taxonomy" id="148309"/>
    <lineage>
        <taxon>Eukaryota</taxon>
        <taxon>Metazoa</taxon>
        <taxon>Ecdysozoa</taxon>
        <taxon>Nematoda</taxon>
        <taxon>Chromadorea</taxon>
        <taxon>Rhabditida</taxon>
        <taxon>Rhabditina</taxon>
        <taxon>Rhabditomorpha</taxon>
        <taxon>Strongyloidea</taxon>
        <taxon>Metastrongylidae</taxon>
        <taxon>Parelaphostrongylus</taxon>
    </lineage>
</organism>
<evidence type="ECO:0000313" key="3">
    <source>
        <dbReference type="Proteomes" id="UP001196413"/>
    </source>
</evidence>
<dbReference type="AlphaFoldDB" id="A0AAD5WGW4"/>
<feature type="region of interest" description="Disordered" evidence="1">
    <location>
        <begin position="66"/>
        <end position="89"/>
    </location>
</feature>
<comment type="caution">
    <text evidence="2">The sequence shown here is derived from an EMBL/GenBank/DDBJ whole genome shotgun (WGS) entry which is preliminary data.</text>
</comment>
<reference evidence="2" key="1">
    <citation type="submission" date="2021-06" db="EMBL/GenBank/DDBJ databases">
        <title>Parelaphostrongylus tenuis whole genome reference sequence.</title>
        <authorList>
            <person name="Garwood T.J."/>
            <person name="Larsen P.A."/>
            <person name="Fountain-Jones N.M."/>
            <person name="Garbe J.R."/>
            <person name="Macchietto M.G."/>
            <person name="Kania S.A."/>
            <person name="Gerhold R.W."/>
            <person name="Richards J.E."/>
            <person name="Wolf T.M."/>
        </authorList>
    </citation>
    <scope>NUCLEOTIDE SEQUENCE</scope>
    <source>
        <strain evidence="2">MNPRO001-30</strain>
        <tissue evidence="2">Meninges</tissue>
    </source>
</reference>
<sequence length="89" mass="10168">MTTYTAEVFVKRIKELYSQLPIFFFDHGMTIAAAAMFKLETPSKTLSSDGHEEWCISLKNDSWSSSYPHFWPRSSSLTNSEFSQESTSS</sequence>
<keyword evidence="3" id="KW-1185">Reference proteome</keyword>
<evidence type="ECO:0000313" key="2">
    <source>
        <dbReference type="EMBL" id="KAJ1369500.1"/>
    </source>
</evidence>
<proteinExistence type="predicted"/>
<dbReference type="Proteomes" id="UP001196413">
    <property type="component" value="Unassembled WGS sequence"/>
</dbReference>
<accession>A0AAD5WGW4</accession>
<name>A0AAD5WGW4_PARTN</name>